<dbReference type="RefSeq" id="WP_099862626.1">
    <property type="nucleotide sequence ID" value="NZ_PEOG01000044.1"/>
</dbReference>
<name>A0A2G9C9E7_9BURK</name>
<dbReference type="GO" id="GO:0005886">
    <property type="term" value="C:plasma membrane"/>
    <property type="evidence" value="ECO:0007669"/>
    <property type="project" value="UniProtKB-SubCell"/>
</dbReference>
<feature type="region of interest" description="Disordered" evidence="7">
    <location>
        <begin position="1"/>
        <end position="20"/>
    </location>
</feature>
<keyword evidence="11" id="KW-1185">Reference proteome</keyword>
<comment type="caution">
    <text evidence="10">The sequence shown here is derived from an EMBL/GenBank/DDBJ whole genome shotgun (WGS) entry which is preliminary data.</text>
</comment>
<keyword evidence="4 8" id="KW-0812">Transmembrane</keyword>
<evidence type="ECO:0000256" key="5">
    <source>
        <dbReference type="ARBA" id="ARBA00022989"/>
    </source>
</evidence>
<dbReference type="OrthoDB" id="3177666at2"/>
<dbReference type="InterPro" id="IPR004680">
    <property type="entry name" value="Cit_transptr-like_dom"/>
</dbReference>
<feature type="transmembrane region" description="Helical" evidence="8">
    <location>
        <begin position="171"/>
        <end position="196"/>
    </location>
</feature>
<feature type="compositionally biased region" description="Pro residues" evidence="7">
    <location>
        <begin position="1"/>
        <end position="11"/>
    </location>
</feature>
<feature type="transmembrane region" description="Helical" evidence="8">
    <location>
        <begin position="362"/>
        <end position="381"/>
    </location>
</feature>
<sequence length="382" mass="40299">MTIPTPPPSSPSPVDTPGDHDLGPGSNRLLWFLLFVAVVFAVLRPMSPQAWLGLIDWQTMGALTGLLAITQGVERSGVLQSTARALLARTGSARQLALLLCAVAAGLAALVTNDVSLFLLVPLTRELAAQAHLPLARLVALEALAVNAGSSLTPIGNPQNLYLWHKSGESFGGFIAMMAPTVGVMLLLLVVTVLITMPRAPIRLAADTRRTETQPRLLALSGALFLGFVLALELRQWAPALAVVLAIYAIWYRPVLMKLDWALLATFALMFVDLQQLAALPQVAGLLRELPLDQPLTAYLAAIGASQAISNVPATLVLADAVPNVAVLAIAVNVGGFGFVAGSMANLIALRLARAPGALKEFHRISLPFLAVCAPLVAWLAL</sequence>
<evidence type="ECO:0000256" key="6">
    <source>
        <dbReference type="ARBA" id="ARBA00023136"/>
    </source>
</evidence>
<dbReference type="AlphaFoldDB" id="A0A2G9C9E7"/>
<evidence type="ECO:0000313" key="11">
    <source>
        <dbReference type="Proteomes" id="UP000231501"/>
    </source>
</evidence>
<proteinExistence type="predicted"/>
<comment type="subcellular location">
    <subcellularLocation>
        <location evidence="1">Cell membrane</location>
        <topology evidence="1">Multi-pass membrane protein</topology>
    </subcellularLocation>
</comment>
<organism evidence="10 11">
    <name type="scientific">Roseateles chitinivorans</name>
    <dbReference type="NCBI Taxonomy" id="2917965"/>
    <lineage>
        <taxon>Bacteria</taxon>
        <taxon>Pseudomonadati</taxon>
        <taxon>Pseudomonadota</taxon>
        <taxon>Betaproteobacteria</taxon>
        <taxon>Burkholderiales</taxon>
        <taxon>Sphaerotilaceae</taxon>
        <taxon>Roseateles</taxon>
    </lineage>
</organism>
<protein>
    <submittedName>
        <fullName evidence="10">Citrate transporter</fullName>
    </submittedName>
</protein>
<keyword evidence="6 8" id="KW-0472">Membrane</keyword>
<feature type="transmembrane region" description="Helical" evidence="8">
    <location>
        <begin position="217"/>
        <end position="250"/>
    </location>
</feature>
<gene>
    <name evidence="10" type="ORF">CS062_16090</name>
</gene>
<evidence type="ECO:0000256" key="1">
    <source>
        <dbReference type="ARBA" id="ARBA00004651"/>
    </source>
</evidence>
<evidence type="ECO:0000259" key="9">
    <source>
        <dbReference type="Pfam" id="PF03600"/>
    </source>
</evidence>
<accession>A0A2G9C9E7</accession>
<dbReference type="Pfam" id="PF03600">
    <property type="entry name" value="CitMHS"/>
    <property type="match status" value="1"/>
</dbReference>
<dbReference type="GO" id="GO:0055085">
    <property type="term" value="P:transmembrane transport"/>
    <property type="evidence" value="ECO:0007669"/>
    <property type="project" value="InterPro"/>
</dbReference>
<feature type="transmembrane region" description="Helical" evidence="8">
    <location>
        <begin position="29"/>
        <end position="46"/>
    </location>
</feature>
<evidence type="ECO:0000256" key="3">
    <source>
        <dbReference type="ARBA" id="ARBA00022475"/>
    </source>
</evidence>
<dbReference type="EMBL" id="PEOG01000044">
    <property type="protein sequence ID" value="PIM52159.1"/>
    <property type="molecule type" value="Genomic_DNA"/>
</dbReference>
<dbReference type="PANTHER" id="PTHR43302:SF5">
    <property type="entry name" value="TRANSPORTER ARSB-RELATED"/>
    <property type="match status" value="1"/>
</dbReference>
<evidence type="ECO:0000313" key="10">
    <source>
        <dbReference type="EMBL" id="PIM52159.1"/>
    </source>
</evidence>
<reference evidence="10 11" key="1">
    <citation type="submission" date="2017-11" db="EMBL/GenBank/DDBJ databases">
        <title>Draft genome sequence of Mitsuaria sp. HWN-4.</title>
        <authorList>
            <person name="Gundlapally S.R."/>
        </authorList>
    </citation>
    <scope>NUCLEOTIDE SEQUENCE [LARGE SCALE GENOMIC DNA]</scope>
    <source>
        <strain evidence="10 11">HWN-4</strain>
    </source>
</reference>
<dbReference type="PANTHER" id="PTHR43302">
    <property type="entry name" value="TRANSPORTER ARSB-RELATED"/>
    <property type="match status" value="1"/>
</dbReference>
<feature type="domain" description="Citrate transporter-like" evidence="9">
    <location>
        <begin position="31"/>
        <end position="327"/>
    </location>
</feature>
<evidence type="ECO:0000256" key="7">
    <source>
        <dbReference type="SAM" id="MobiDB-lite"/>
    </source>
</evidence>
<keyword evidence="5 8" id="KW-1133">Transmembrane helix</keyword>
<keyword evidence="3" id="KW-1003">Cell membrane</keyword>
<evidence type="ECO:0000256" key="8">
    <source>
        <dbReference type="SAM" id="Phobius"/>
    </source>
</evidence>
<feature type="transmembrane region" description="Helical" evidence="8">
    <location>
        <begin position="325"/>
        <end position="350"/>
    </location>
</feature>
<keyword evidence="2" id="KW-0813">Transport</keyword>
<feature type="transmembrane region" description="Helical" evidence="8">
    <location>
        <begin position="96"/>
        <end position="121"/>
    </location>
</feature>
<dbReference type="Proteomes" id="UP000231501">
    <property type="component" value="Unassembled WGS sequence"/>
</dbReference>
<feature type="transmembrane region" description="Helical" evidence="8">
    <location>
        <begin position="262"/>
        <end position="284"/>
    </location>
</feature>
<evidence type="ECO:0000256" key="4">
    <source>
        <dbReference type="ARBA" id="ARBA00022692"/>
    </source>
</evidence>
<evidence type="ECO:0000256" key="2">
    <source>
        <dbReference type="ARBA" id="ARBA00022448"/>
    </source>
</evidence>